<feature type="transmembrane region" description="Helical" evidence="1">
    <location>
        <begin position="211"/>
        <end position="233"/>
    </location>
</feature>
<keyword evidence="3" id="KW-1185">Reference proteome</keyword>
<evidence type="ECO:0000313" key="3">
    <source>
        <dbReference type="Proteomes" id="UP001168883"/>
    </source>
</evidence>
<dbReference type="Proteomes" id="UP001168883">
    <property type="component" value="Unassembled WGS sequence"/>
</dbReference>
<keyword evidence="1" id="KW-1133">Transmembrane helix</keyword>
<evidence type="ECO:0000256" key="1">
    <source>
        <dbReference type="SAM" id="Phobius"/>
    </source>
</evidence>
<protein>
    <submittedName>
        <fullName evidence="2">GerAB/ArcD/ProY family transporter</fullName>
    </submittedName>
</protein>
<gene>
    <name evidence="2" type="ORF">Q3C12_09295</name>
</gene>
<proteinExistence type="predicted"/>
<dbReference type="InterPro" id="IPR004761">
    <property type="entry name" value="Spore_GerAB"/>
</dbReference>
<feature type="transmembrane region" description="Helical" evidence="1">
    <location>
        <begin position="5"/>
        <end position="26"/>
    </location>
</feature>
<feature type="transmembrane region" description="Helical" evidence="1">
    <location>
        <begin position="110"/>
        <end position="127"/>
    </location>
</feature>
<feature type="transmembrane region" description="Helical" evidence="1">
    <location>
        <begin position="134"/>
        <end position="158"/>
    </location>
</feature>
<name>A0ABT8V6X3_9BACL</name>
<feature type="transmembrane region" description="Helical" evidence="1">
    <location>
        <begin position="32"/>
        <end position="55"/>
    </location>
</feature>
<keyword evidence="1" id="KW-0472">Membrane</keyword>
<dbReference type="Pfam" id="PF03845">
    <property type="entry name" value="Spore_permease"/>
    <property type="match status" value="1"/>
</dbReference>
<dbReference type="EMBL" id="JAUMKJ010000009">
    <property type="protein sequence ID" value="MDO3677199.1"/>
    <property type="molecule type" value="Genomic_DNA"/>
</dbReference>
<sequence length="365" mass="40768">MPRFIYNLVLLFMLMNTMMYVPAVLLEDRYDGAMTSVLAGAALGSAMLFLFLRLYRSYPGQGLPEIMAARLPKWVVAPLIAALGLLWAYSGIQAVVGFTVLISRFITPDIRPFQLLVFTSFIVWIGATRSSKTVLLATEILLILNVPIMAVIFFKAVGGDYMNWDAVRAVANHYWNVPTFRGIAAASFVWSGIAPMAVMNRFSKRSDSVKYSYILPAAGLFLLLASLFIPVGYHGTEGVTKYIYIWITTSDALAMDFGFIERVVFIFATAYLNLSLLYGIVTWHMGAELIKSCFSGRPPNLDEVRTPAFTNVLCGLFVVCSFAYLSLSHENYYFKEAERWLMVRLAFELLLCAGAVFLLRRKAGA</sequence>
<evidence type="ECO:0000313" key="2">
    <source>
        <dbReference type="EMBL" id="MDO3677199.1"/>
    </source>
</evidence>
<feature type="transmembrane region" description="Helical" evidence="1">
    <location>
        <begin position="263"/>
        <end position="287"/>
    </location>
</feature>
<feature type="transmembrane region" description="Helical" evidence="1">
    <location>
        <begin position="178"/>
        <end position="199"/>
    </location>
</feature>
<feature type="transmembrane region" description="Helical" evidence="1">
    <location>
        <begin position="339"/>
        <end position="359"/>
    </location>
</feature>
<reference evidence="2" key="1">
    <citation type="submission" date="2023-07" db="EMBL/GenBank/DDBJ databases">
        <authorList>
            <person name="Aktuganov G."/>
            <person name="Boyko T."/>
            <person name="Delegan Y."/>
            <person name="Galimzianova N."/>
            <person name="Gilvanova E."/>
            <person name="Korobov V."/>
            <person name="Kuzmina L."/>
            <person name="Melentiev A."/>
            <person name="Milman P."/>
            <person name="Ryabova A."/>
            <person name="Stupak E."/>
            <person name="Yasakov T."/>
            <person name="Zharikova N."/>
            <person name="Zhurenko E."/>
        </authorList>
    </citation>
    <scope>NUCLEOTIDE SEQUENCE</scope>
    <source>
        <strain evidence="2">IB-739</strain>
    </source>
</reference>
<feature type="transmembrane region" description="Helical" evidence="1">
    <location>
        <begin position="75"/>
        <end position="98"/>
    </location>
</feature>
<keyword evidence="1" id="KW-0812">Transmembrane</keyword>
<feature type="transmembrane region" description="Helical" evidence="1">
    <location>
        <begin position="308"/>
        <end position="327"/>
    </location>
</feature>
<organism evidence="2 3">
    <name type="scientific">Paenibacillus ehimensis</name>
    <dbReference type="NCBI Taxonomy" id="79264"/>
    <lineage>
        <taxon>Bacteria</taxon>
        <taxon>Bacillati</taxon>
        <taxon>Bacillota</taxon>
        <taxon>Bacilli</taxon>
        <taxon>Bacillales</taxon>
        <taxon>Paenibacillaceae</taxon>
        <taxon>Paenibacillus</taxon>
    </lineage>
</organism>
<comment type="caution">
    <text evidence="2">The sequence shown here is derived from an EMBL/GenBank/DDBJ whole genome shotgun (WGS) entry which is preliminary data.</text>
</comment>
<dbReference type="RefSeq" id="WP_302878045.1">
    <property type="nucleotide sequence ID" value="NZ_JAUMKJ010000009.1"/>
</dbReference>
<accession>A0ABT8V6X3</accession>